<evidence type="ECO:0000256" key="2">
    <source>
        <dbReference type="ARBA" id="ARBA00002451"/>
    </source>
</evidence>
<feature type="active site" description="Charge relay system" evidence="15">
    <location>
        <position position="571"/>
    </location>
</feature>
<feature type="active site" description="Charge relay system" evidence="15">
    <location>
        <position position="323"/>
    </location>
</feature>
<dbReference type="GO" id="GO:0046872">
    <property type="term" value="F:metal ion binding"/>
    <property type="evidence" value="ECO:0007669"/>
    <property type="project" value="UniProtKB-UniRule"/>
</dbReference>
<feature type="binding site" evidence="15">
    <location>
        <position position="635"/>
    </location>
    <ligand>
        <name>Ca(2+)</name>
        <dbReference type="ChEBI" id="CHEBI:29108"/>
    </ligand>
</feature>
<dbReference type="CDD" id="cd04056">
    <property type="entry name" value="Peptidases_S53"/>
    <property type="match status" value="1"/>
</dbReference>
<dbReference type="PANTHER" id="PTHR14218:SF19">
    <property type="entry name" value="SERINE PROTEASE AORO, PUTATIVE (AFU_ORTHOLOGUE AFUA_6G10250)-RELATED"/>
    <property type="match status" value="1"/>
</dbReference>
<dbReference type="AlphaFoldDB" id="A0AAD6UCQ1"/>
<keyword evidence="12" id="KW-0843">Virulence</keyword>
<feature type="active site" description="Charge relay system" evidence="15">
    <location>
        <position position="327"/>
    </location>
</feature>
<evidence type="ECO:0000256" key="11">
    <source>
        <dbReference type="ARBA" id="ARBA00022837"/>
    </source>
</evidence>
<dbReference type="GO" id="GO:0006508">
    <property type="term" value="P:proteolysis"/>
    <property type="evidence" value="ECO:0007669"/>
    <property type="project" value="UniProtKB-KW"/>
</dbReference>
<dbReference type="CDD" id="cd11377">
    <property type="entry name" value="Pro-peptidase_S53"/>
    <property type="match status" value="1"/>
</dbReference>
<dbReference type="SUPFAM" id="SSF52743">
    <property type="entry name" value="Subtilisin-like"/>
    <property type="match status" value="1"/>
</dbReference>
<dbReference type="InterPro" id="IPR050819">
    <property type="entry name" value="Tripeptidyl-peptidase_I"/>
</dbReference>
<evidence type="ECO:0000256" key="9">
    <source>
        <dbReference type="ARBA" id="ARBA00022801"/>
    </source>
</evidence>
<dbReference type="Gene3D" id="3.40.50.200">
    <property type="entry name" value="Peptidase S8/S53 domain"/>
    <property type="match status" value="1"/>
</dbReference>
<feature type="binding site" evidence="15">
    <location>
        <position position="633"/>
    </location>
    <ligand>
        <name>Ca(2+)</name>
        <dbReference type="ChEBI" id="CHEBI:29108"/>
    </ligand>
</feature>
<gene>
    <name evidence="18" type="ORF">B0H15DRAFT_156158</name>
</gene>
<evidence type="ECO:0000256" key="8">
    <source>
        <dbReference type="ARBA" id="ARBA00022729"/>
    </source>
</evidence>
<evidence type="ECO:0000256" key="16">
    <source>
        <dbReference type="SAM" id="SignalP"/>
    </source>
</evidence>
<dbReference type="InterPro" id="IPR030400">
    <property type="entry name" value="Sedolisin_dom"/>
</dbReference>
<keyword evidence="11 15" id="KW-0106">Calcium</keyword>
<comment type="caution">
    <text evidence="18">The sequence shown here is derived from an EMBL/GenBank/DDBJ whole genome shotgun (WGS) entry which is preliminary data.</text>
</comment>
<dbReference type="PROSITE" id="PS51695">
    <property type="entry name" value="SEDOLISIN"/>
    <property type="match status" value="1"/>
</dbReference>
<dbReference type="EMBL" id="JARJCN010000016">
    <property type="protein sequence ID" value="KAJ7093316.1"/>
    <property type="molecule type" value="Genomic_DNA"/>
</dbReference>
<feature type="binding site" evidence="15">
    <location>
        <position position="614"/>
    </location>
    <ligand>
        <name>Ca(2+)</name>
        <dbReference type="ChEBI" id="CHEBI:29108"/>
    </ligand>
</feature>
<keyword evidence="8 16" id="KW-0732">Signal</keyword>
<dbReference type="GO" id="GO:0005576">
    <property type="term" value="C:extracellular region"/>
    <property type="evidence" value="ECO:0007669"/>
    <property type="project" value="UniProtKB-SubCell"/>
</dbReference>
<feature type="signal peptide" evidence="16">
    <location>
        <begin position="1"/>
        <end position="34"/>
    </location>
</feature>
<keyword evidence="9 15" id="KW-0378">Hydrolase</keyword>
<evidence type="ECO:0000256" key="13">
    <source>
        <dbReference type="ARBA" id="ARBA00023145"/>
    </source>
</evidence>
<evidence type="ECO:0000256" key="3">
    <source>
        <dbReference type="ARBA" id="ARBA00004239"/>
    </source>
</evidence>
<comment type="cofactor">
    <cofactor evidence="15">
        <name>Ca(2+)</name>
        <dbReference type="ChEBI" id="CHEBI:29108"/>
    </cofactor>
    <text evidence="15">Binds 1 Ca(2+) ion per subunit.</text>
</comment>
<keyword evidence="13" id="KW-0865">Zymogen</keyword>
<evidence type="ECO:0000256" key="15">
    <source>
        <dbReference type="PROSITE-ProRule" id="PRU01032"/>
    </source>
</evidence>
<feature type="binding site" evidence="15">
    <location>
        <position position="615"/>
    </location>
    <ligand>
        <name>Ca(2+)</name>
        <dbReference type="ChEBI" id="CHEBI:29108"/>
    </ligand>
</feature>
<keyword evidence="19" id="KW-1185">Reference proteome</keyword>
<reference evidence="18" key="1">
    <citation type="submission" date="2023-03" db="EMBL/GenBank/DDBJ databases">
        <title>Massive genome expansion in bonnet fungi (Mycena s.s.) driven by repeated elements and novel gene families across ecological guilds.</title>
        <authorList>
            <consortium name="Lawrence Berkeley National Laboratory"/>
            <person name="Harder C.B."/>
            <person name="Miyauchi S."/>
            <person name="Viragh M."/>
            <person name="Kuo A."/>
            <person name="Thoen E."/>
            <person name="Andreopoulos B."/>
            <person name="Lu D."/>
            <person name="Skrede I."/>
            <person name="Drula E."/>
            <person name="Henrissat B."/>
            <person name="Morin E."/>
            <person name="Kohler A."/>
            <person name="Barry K."/>
            <person name="LaButti K."/>
            <person name="Morin E."/>
            <person name="Salamov A."/>
            <person name="Lipzen A."/>
            <person name="Mereny Z."/>
            <person name="Hegedus B."/>
            <person name="Baldrian P."/>
            <person name="Stursova M."/>
            <person name="Weitz H."/>
            <person name="Taylor A."/>
            <person name="Grigoriev I.V."/>
            <person name="Nagy L.G."/>
            <person name="Martin F."/>
            <person name="Kauserud H."/>
        </authorList>
    </citation>
    <scope>NUCLEOTIDE SEQUENCE</scope>
    <source>
        <strain evidence="18">CBHHK173m</strain>
    </source>
</reference>
<dbReference type="GO" id="GO:0004252">
    <property type="term" value="F:serine-type endopeptidase activity"/>
    <property type="evidence" value="ECO:0007669"/>
    <property type="project" value="UniProtKB-UniRule"/>
</dbReference>
<evidence type="ECO:0000256" key="5">
    <source>
        <dbReference type="ARBA" id="ARBA00022525"/>
    </source>
</evidence>
<organism evidence="18 19">
    <name type="scientific">Mycena belliarum</name>
    <dbReference type="NCBI Taxonomy" id="1033014"/>
    <lineage>
        <taxon>Eukaryota</taxon>
        <taxon>Fungi</taxon>
        <taxon>Dikarya</taxon>
        <taxon>Basidiomycota</taxon>
        <taxon>Agaricomycotina</taxon>
        <taxon>Agaricomycetes</taxon>
        <taxon>Agaricomycetidae</taxon>
        <taxon>Agaricales</taxon>
        <taxon>Marasmiineae</taxon>
        <taxon>Mycenaceae</taxon>
        <taxon>Mycena</taxon>
    </lineage>
</organism>
<dbReference type="SMART" id="SM00944">
    <property type="entry name" value="Pro-kuma_activ"/>
    <property type="match status" value="1"/>
</dbReference>
<evidence type="ECO:0000256" key="12">
    <source>
        <dbReference type="ARBA" id="ARBA00023026"/>
    </source>
</evidence>
<proteinExistence type="predicted"/>
<evidence type="ECO:0000256" key="4">
    <source>
        <dbReference type="ARBA" id="ARBA00012462"/>
    </source>
</evidence>
<dbReference type="Proteomes" id="UP001222325">
    <property type="component" value="Unassembled WGS sequence"/>
</dbReference>
<keyword evidence="10 15" id="KW-0720">Serine protease</keyword>
<feature type="chain" id="PRO_5042051078" description="tripeptidyl-peptidase II" evidence="16">
    <location>
        <begin position="35"/>
        <end position="656"/>
    </location>
</feature>
<dbReference type="InterPro" id="IPR015366">
    <property type="entry name" value="S53_propep"/>
</dbReference>
<dbReference type="InterPro" id="IPR000209">
    <property type="entry name" value="Peptidase_S8/S53_dom"/>
</dbReference>
<evidence type="ECO:0000313" key="18">
    <source>
        <dbReference type="EMBL" id="KAJ7093316.1"/>
    </source>
</evidence>
<evidence type="ECO:0000313" key="19">
    <source>
        <dbReference type="Proteomes" id="UP001222325"/>
    </source>
</evidence>
<name>A0AAD6UCQ1_9AGAR</name>
<sequence>MTIFNNCASSNPHRPSLMLATFFLLMLLAPAALAVVHEQRDHIPHGWSHHSKHPSDAILPLRIGLVQPNLDSIDSFLNEVAHPESSSYGKHWTAQQVADKFAPTAETIDAVIGWLVDGGFEKERVRVSGSRIWIELNSTVAEAEKLLNTEYHVYQHEETGKKHVGCTKYHVPEHVRRHVDLITPTVHFTASRMKHAAVARGTRLNPGTKPAPVSKPVPLPKPLTHAVPMGTTTQQFLDLSKCDKHMTPVCLRALYGLNKYTPSQTARNSYGIVEYTPQAYVPTDIDVFASYYATDLVGKRPNLVSIDGGVVQTTQTGFDYNGESNLDLQYGMALVTGAQPVQLYQVGDTLEGASFNDFLDAIDGSYCTADGGDDPNYDAVYPNPYGGGYQGPKACGTVTPANVISTSYGYNEADLTQAYSRRQCNEYAKLGLMGVTMLFSSGDNGVAGNRNFCLNAGGSQSAGGARFNPTFPGGCPYITSVGATQVFAGKTVLNPESACADVIYSGGGFSNYFPRPSFQQPQVANYFAAHNPPYSTTKYNAAGRGFPDLSANGANYIVAVQGVRYLVYGTSASAPVVGAILTLINDARLAAGKGPIGWINPTIYSSAFASAFNDVTNGTNPGCGTNGFSAVKGWDPVTGLGTPNFPKLVNLWRALP</sequence>
<keyword evidence="5" id="KW-0964">Secreted</keyword>
<accession>A0AAD6UCQ1</accession>
<dbReference type="PANTHER" id="PTHR14218">
    <property type="entry name" value="PROTEASE S8 TRIPEPTIDYL PEPTIDASE I CLN2"/>
    <property type="match status" value="1"/>
</dbReference>
<dbReference type="EC" id="3.4.14.10" evidence="4"/>
<dbReference type="Pfam" id="PF00082">
    <property type="entry name" value="Peptidase_S8"/>
    <property type="match status" value="1"/>
</dbReference>
<dbReference type="GO" id="GO:0008240">
    <property type="term" value="F:tripeptidyl-peptidase activity"/>
    <property type="evidence" value="ECO:0007669"/>
    <property type="project" value="UniProtKB-EC"/>
</dbReference>
<evidence type="ECO:0000256" key="1">
    <source>
        <dbReference type="ARBA" id="ARBA00001910"/>
    </source>
</evidence>
<protein>
    <recommendedName>
        <fullName evidence="4">tripeptidyl-peptidase II</fullName>
        <ecNumber evidence="4">3.4.14.10</ecNumber>
    </recommendedName>
</protein>
<feature type="domain" description="Peptidase S53" evidence="17">
    <location>
        <begin position="245"/>
        <end position="655"/>
    </location>
</feature>
<dbReference type="FunFam" id="3.40.50.200:FF:000015">
    <property type="entry name" value="Tripeptidyl peptidase A"/>
    <property type="match status" value="1"/>
</dbReference>
<evidence type="ECO:0000256" key="10">
    <source>
        <dbReference type="ARBA" id="ARBA00022825"/>
    </source>
</evidence>
<comment type="catalytic activity">
    <reaction evidence="1">
        <text>Release of an N-terminal tripeptide from a polypeptide.</text>
        <dbReference type="EC" id="3.4.14.10"/>
    </reaction>
</comment>
<evidence type="ECO:0000259" key="17">
    <source>
        <dbReference type="PROSITE" id="PS51695"/>
    </source>
</evidence>
<comment type="subcellular location">
    <subcellularLocation>
        <location evidence="3">Secreted</location>
        <location evidence="3">Extracellular space</location>
    </subcellularLocation>
</comment>
<comment type="function">
    <text evidence="2">Secreted tripeptidyl-peptidase which degrades proteins at acidic pHs and is involved in virulence.</text>
</comment>
<keyword evidence="14" id="KW-0325">Glycoprotein</keyword>
<dbReference type="SUPFAM" id="SSF54897">
    <property type="entry name" value="Protease propeptides/inhibitors"/>
    <property type="match status" value="1"/>
</dbReference>
<evidence type="ECO:0000256" key="14">
    <source>
        <dbReference type="ARBA" id="ARBA00023180"/>
    </source>
</evidence>
<evidence type="ECO:0000256" key="7">
    <source>
        <dbReference type="ARBA" id="ARBA00022723"/>
    </source>
</evidence>
<dbReference type="InterPro" id="IPR036852">
    <property type="entry name" value="Peptidase_S8/S53_dom_sf"/>
</dbReference>
<dbReference type="Pfam" id="PF09286">
    <property type="entry name" value="Pro-kuma_activ"/>
    <property type="match status" value="1"/>
</dbReference>
<keyword evidence="6 15" id="KW-0645">Protease</keyword>
<evidence type="ECO:0000256" key="6">
    <source>
        <dbReference type="ARBA" id="ARBA00022670"/>
    </source>
</evidence>
<keyword evidence="7 15" id="KW-0479">Metal-binding</keyword>